<evidence type="ECO:0000259" key="1">
    <source>
        <dbReference type="PROSITE" id="PS50011"/>
    </source>
</evidence>
<proteinExistence type="predicted"/>
<reference evidence="3" key="2">
    <citation type="submission" date="2015-01" db="EMBL/GenBank/DDBJ databases">
        <title>Evolutionary Origins and Diversification of the Mycorrhizal Mutualists.</title>
        <authorList>
            <consortium name="DOE Joint Genome Institute"/>
            <consortium name="Mycorrhizal Genomics Consortium"/>
            <person name="Kohler A."/>
            <person name="Kuo A."/>
            <person name="Nagy L.G."/>
            <person name="Floudas D."/>
            <person name="Copeland A."/>
            <person name="Barry K.W."/>
            <person name="Cichocki N."/>
            <person name="Veneault-Fourrey C."/>
            <person name="LaButti K."/>
            <person name="Lindquist E.A."/>
            <person name="Lipzen A."/>
            <person name="Lundell T."/>
            <person name="Morin E."/>
            <person name="Murat C."/>
            <person name="Riley R."/>
            <person name="Ohm R."/>
            <person name="Sun H."/>
            <person name="Tunlid A."/>
            <person name="Henrissat B."/>
            <person name="Grigoriev I.V."/>
            <person name="Hibbett D.S."/>
            <person name="Martin F."/>
        </authorList>
    </citation>
    <scope>NUCLEOTIDE SEQUENCE [LARGE SCALE GENOMIC DNA]</scope>
    <source>
        <strain evidence="3">MUT 4182</strain>
    </source>
</reference>
<dbReference type="PROSITE" id="PS50011">
    <property type="entry name" value="PROTEIN_KINASE_DOM"/>
    <property type="match status" value="1"/>
</dbReference>
<dbReference type="InterPro" id="IPR008266">
    <property type="entry name" value="Tyr_kinase_AS"/>
</dbReference>
<dbReference type="GO" id="GO:0005524">
    <property type="term" value="F:ATP binding"/>
    <property type="evidence" value="ECO:0007669"/>
    <property type="project" value="InterPro"/>
</dbReference>
<evidence type="ECO:0000313" key="2">
    <source>
        <dbReference type="EMBL" id="KIO28452.1"/>
    </source>
</evidence>
<dbReference type="HOGENOM" id="CLU_192393_0_0_1"/>
<dbReference type="InterPro" id="IPR000719">
    <property type="entry name" value="Prot_kinase_dom"/>
</dbReference>
<gene>
    <name evidence="2" type="ORF">M407DRAFT_242998</name>
</gene>
<name>A0A0C3M462_9AGAM</name>
<protein>
    <recommendedName>
        <fullName evidence="1">Protein kinase domain-containing protein</fullName>
    </recommendedName>
</protein>
<evidence type="ECO:0000313" key="3">
    <source>
        <dbReference type="Proteomes" id="UP000054248"/>
    </source>
</evidence>
<organism evidence="2 3">
    <name type="scientific">Tulasnella calospora MUT 4182</name>
    <dbReference type="NCBI Taxonomy" id="1051891"/>
    <lineage>
        <taxon>Eukaryota</taxon>
        <taxon>Fungi</taxon>
        <taxon>Dikarya</taxon>
        <taxon>Basidiomycota</taxon>
        <taxon>Agaricomycotina</taxon>
        <taxon>Agaricomycetes</taxon>
        <taxon>Cantharellales</taxon>
        <taxon>Tulasnellaceae</taxon>
        <taxon>Tulasnella</taxon>
    </lineage>
</organism>
<sequence length="92" mass="10270">MEEANVVHGDLRPNNVMLEVGSDTTPVCSGEEQGVNLRVVDFDWAGEADKVCYPLQRNEDITWPGDAGTPIKVGHDRILVNNWWSEHFSSMS</sequence>
<dbReference type="PROSITE" id="PS00109">
    <property type="entry name" value="PROTEIN_KINASE_TYR"/>
    <property type="match status" value="1"/>
</dbReference>
<dbReference type="OrthoDB" id="4062651at2759"/>
<dbReference type="Proteomes" id="UP000054248">
    <property type="component" value="Unassembled WGS sequence"/>
</dbReference>
<accession>A0A0C3M462</accession>
<dbReference type="AlphaFoldDB" id="A0A0C3M462"/>
<dbReference type="GO" id="GO:0004672">
    <property type="term" value="F:protein kinase activity"/>
    <property type="evidence" value="ECO:0007669"/>
    <property type="project" value="InterPro"/>
</dbReference>
<feature type="domain" description="Protein kinase" evidence="1">
    <location>
        <begin position="1"/>
        <end position="92"/>
    </location>
</feature>
<dbReference type="SUPFAM" id="SSF56112">
    <property type="entry name" value="Protein kinase-like (PK-like)"/>
    <property type="match status" value="1"/>
</dbReference>
<reference evidence="2 3" key="1">
    <citation type="submission" date="2014-04" db="EMBL/GenBank/DDBJ databases">
        <authorList>
            <consortium name="DOE Joint Genome Institute"/>
            <person name="Kuo A."/>
            <person name="Girlanda M."/>
            <person name="Perotto S."/>
            <person name="Kohler A."/>
            <person name="Nagy L.G."/>
            <person name="Floudas D."/>
            <person name="Copeland A."/>
            <person name="Barry K.W."/>
            <person name="Cichocki N."/>
            <person name="Veneault-Fourrey C."/>
            <person name="LaButti K."/>
            <person name="Lindquist E.A."/>
            <person name="Lipzen A."/>
            <person name="Lundell T."/>
            <person name="Morin E."/>
            <person name="Murat C."/>
            <person name="Sun H."/>
            <person name="Tunlid A."/>
            <person name="Henrissat B."/>
            <person name="Grigoriev I.V."/>
            <person name="Hibbett D.S."/>
            <person name="Martin F."/>
            <person name="Nordberg H.P."/>
            <person name="Cantor M.N."/>
            <person name="Hua S.X."/>
        </authorList>
    </citation>
    <scope>NUCLEOTIDE SEQUENCE [LARGE SCALE GENOMIC DNA]</scope>
    <source>
        <strain evidence="2 3">MUT 4182</strain>
    </source>
</reference>
<dbReference type="InterPro" id="IPR011009">
    <property type="entry name" value="Kinase-like_dom_sf"/>
</dbReference>
<dbReference type="EMBL" id="KN822994">
    <property type="protein sequence ID" value="KIO28452.1"/>
    <property type="molecule type" value="Genomic_DNA"/>
</dbReference>
<keyword evidence="3" id="KW-1185">Reference proteome</keyword>